<accession>A0A1D3K714</accession>
<protein>
    <submittedName>
        <fullName evidence="1">Uncharacterized protein</fullName>
    </submittedName>
</protein>
<proteinExistence type="predicted"/>
<evidence type="ECO:0000313" key="2">
    <source>
        <dbReference type="Proteomes" id="UP000245431"/>
    </source>
</evidence>
<name>A0A1D3K714_PSEVE</name>
<dbReference type="EMBL" id="LT599584">
    <property type="protein sequence ID" value="SBW84146.1"/>
    <property type="molecule type" value="Genomic_DNA"/>
</dbReference>
<reference evidence="2" key="1">
    <citation type="submission" date="2016-07" db="EMBL/GenBank/DDBJ databases">
        <authorList>
            <person name="Florea S."/>
            <person name="Webb J.S."/>
            <person name="Jaromczyk J."/>
            <person name="Schardl C.L."/>
        </authorList>
    </citation>
    <scope>NUCLEOTIDE SEQUENCE [LARGE SCALE GENOMIC DNA]</scope>
    <source>
        <strain evidence="2">1YdBTEX2</strain>
    </source>
</reference>
<evidence type="ECO:0000313" key="1">
    <source>
        <dbReference type="EMBL" id="SBW84146.1"/>
    </source>
</evidence>
<gene>
    <name evidence="1" type="ORF">PVE_R2G0116</name>
</gene>
<dbReference type="AlphaFoldDB" id="A0A1D3K714"/>
<sequence>MANQSPTQEIKPMLKKEFMRIVESPGDPWRIGYRIVSPSDFHTIKATLVGQSPEREAHMLCPGCEMDSALNTSNSAGRS</sequence>
<dbReference type="Proteomes" id="UP000245431">
    <property type="component" value="Chromosome PVE_r2"/>
</dbReference>
<organism evidence="1 2">
    <name type="scientific">Pseudomonas veronii 1YdBTEX2</name>
    <dbReference type="NCBI Taxonomy" id="1295141"/>
    <lineage>
        <taxon>Bacteria</taxon>
        <taxon>Pseudomonadati</taxon>
        <taxon>Pseudomonadota</taxon>
        <taxon>Gammaproteobacteria</taxon>
        <taxon>Pseudomonadales</taxon>
        <taxon>Pseudomonadaceae</taxon>
        <taxon>Pseudomonas</taxon>
    </lineage>
</organism>